<dbReference type="EMBL" id="MFMA01000034">
    <property type="protein sequence ID" value="OGG73793.1"/>
    <property type="molecule type" value="Genomic_DNA"/>
</dbReference>
<feature type="region of interest" description="Disordered" evidence="1">
    <location>
        <begin position="20"/>
        <end position="108"/>
    </location>
</feature>
<proteinExistence type="predicted"/>
<sequence length="108" mass="11283">MHDSADKQSAFALCVGESNAGAVPSELARQRGGAQPEASDGEPRGAGDSPYPHTPPTPIWETSRFPNTAFGGPSSTGACDAVQYTAHRKMRGDGSVSSAWPSPRIRTK</sequence>
<accession>A0A1F6EJF1</accession>
<name>A0A1F6EJF1_9BACT</name>
<comment type="caution">
    <text evidence="2">The sequence shown here is derived from an EMBL/GenBank/DDBJ whole genome shotgun (WGS) entry which is preliminary data.</text>
</comment>
<evidence type="ECO:0000313" key="2">
    <source>
        <dbReference type="EMBL" id="OGG73793.1"/>
    </source>
</evidence>
<dbReference type="STRING" id="1798513.A3A40_00695"/>
<dbReference type="Proteomes" id="UP000178427">
    <property type="component" value="Unassembled WGS sequence"/>
</dbReference>
<reference evidence="2 3" key="1">
    <citation type="journal article" date="2016" name="Nat. Commun.">
        <title>Thousands of microbial genomes shed light on interconnected biogeochemical processes in an aquifer system.</title>
        <authorList>
            <person name="Anantharaman K."/>
            <person name="Brown C.T."/>
            <person name="Hug L.A."/>
            <person name="Sharon I."/>
            <person name="Castelle C.J."/>
            <person name="Probst A.J."/>
            <person name="Thomas B.C."/>
            <person name="Singh A."/>
            <person name="Wilkins M.J."/>
            <person name="Karaoz U."/>
            <person name="Brodie E.L."/>
            <person name="Williams K.H."/>
            <person name="Hubbard S.S."/>
            <person name="Banfield J.F."/>
        </authorList>
    </citation>
    <scope>NUCLEOTIDE SEQUENCE [LARGE SCALE GENOMIC DNA]</scope>
</reference>
<evidence type="ECO:0000313" key="3">
    <source>
        <dbReference type="Proteomes" id="UP000178427"/>
    </source>
</evidence>
<protein>
    <submittedName>
        <fullName evidence="2">Uncharacterized protein</fullName>
    </submittedName>
</protein>
<organism evidence="2 3">
    <name type="scientific">Candidatus Kaiserbacteria bacterium RIFCSPLOWO2_01_FULL_54_20</name>
    <dbReference type="NCBI Taxonomy" id="1798513"/>
    <lineage>
        <taxon>Bacteria</taxon>
        <taxon>Candidatus Kaiseribacteriota</taxon>
    </lineage>
</organism>
<dbReference type="AlphaFoldDB" id="A0A1F6EJF1"/>
<evidence type="ECO:0000256" key="1">
    <source>
        <dbReference type="SAM" id="MobiDB-lite"/>
    </source>
</evidence>
<gene>
    <name evidence="2" type="ORF">A3A40_00695</name>
</gene>